<evidence type="ECO:0000256" key="3">
    <source>
        <dbReference type="ARBA" id="ARBA00022490"/>
    </source>
</evidence>
<keyword evidence="2 11" id="KW-0004">4Fe-4S</keyword>
<dbReference type="SFLD" id="SFLDF00273">
    <property type="entry name" value="(dimethylallyl)adenosine_tRNA"/>
    <property type="match status" value="1"/>
</dbReference>
<dbReference type="InterPro" id="IPR038135">
    <property type="entry name" value="Methylthiotransferase_N_sf"/>
</dbReference>
<comment type="function">
    <text evidence="1 11">Catalyzes the methylthiolation of N6-(dimethylallyl)adenosine (i(6)A), leading to the formation of 2-methylthio-N6-(dimethylallyl)adenosine (ms(2)i(6)A) at position 37 in tRNAs that read codons beginning with uridine.</text>
</comment>
<evidence type="ECO:0000313" key="16">
    <source>
        <dbReference type="Proteomes" id="UP000481872"/>
    </source>
</evidence>
<dbReference type="SMART" id="SM00729">
    <property type="entry name" value="Elp3"/>
    <property type="match status" value="1"/>
</dbReference>
<keyword evidence="5 11" id="KW-0949">S-adenosyl-L-methionine</keyword>
<dbReference type="InterPro" id="IPR013848">
    <property type="entry name" value="Methylthiotransferase_N"/>
</dbReference>
<dbReference type="AlphaFoldDB" id="A0A6M0H5D9"/>
<organism evidence="15 16">
    <name type="scientific">Clostridium senegalense</name>
    <dbReference type="NCBI Taxonomy" id="1465809"/>
    <lineage>
        <taxon>Bacteria</taxon>
        <taxon>Bacillati</taxon>
        <taxon>Bacillota</taxon>
        <taxon>Clostridia</taxon>
        <taxon>Eubacteriales</taxon>
        <taxon>Clostridiaceae</taxon>
        <taxon>Clostridium</taxon>
    </lineage>
</organism>
<evidence type="ECO:0000256" key="5">
    <source>
        <dbReference type="ARBA" id="ARBA00022691"/>
    </source>
</evidence>
<evidence type="ECO:0000256" key="11">
    <source>
        <dbReference type="HAMAP-Rule" id="MF_01864"/>
    </source>
</evidence>
<keyword evidence="6 11" id="KW-0819">tRNA processing</keyword>
<comment type="caution">
    <text evidence="15">The sequence shown here is derived from an EMBL/GenBank/DDBJ whole genome shotgun (WGS) entry which is preliminary data.</text>
</comment>
<dbReference type="NCBIfam" id="TIGR01574">
    <property type="entry name" value="miaB-methiolase"/>
    <property type="match status" value="1"/>
</dbReference>
<dbReference type="HAMAP" id="MF_01864">
    <property type="entry name" value="tRNA_metthiotr_MiaB"/>
    <property type="match status" value="1"/>
</dbReference>
<dbReference type="FunFam" id="3.80.30.20:FF:000001">
    <property type="entry name" value="tRNA-2-methylthio-N(6)-dimethylallyladenosine synthase 2"/>
    <property type="match status" value="1"/>
</dbReference>
<feature type="domain" description="Radical SAM core" evidence="14">
    <location>
        <begin position="146"/>
        <end position="376"/>
    </location>
</feature>
<feature type="binding site" evidence="11">
    <location>
        <position position="164"/>
    </location>
    <ligand>
        <name>[4Fe-4S] cluster</name>
        <dbReference type="ChEBI" id="CHEBI:49883"/>
        <label>2</label>
        <note>4Fe-4S-S-AdoMet</note>
    </ligand>
</feature>
<dbReference type="SFLD" id="SFLDG01082">
    <property type="entry name" value="B12-binding_domain_containing"/>
    <property type="match status" value="1"/>
</dbReference>
<dbReference type="InterPro" id="IPR002792">
    <property type="entry name" value="TRAM_dom"/>
</dbReference>
<dbReference type="InterPro" id="IPR006638">
    <property type="entry name" value="Elp3/MiaA/NifB-like_rSAM"/>
</dbReference>
<dbReference type="SUPFAM" id="SSF102114">
    <property type="entry name" value="Radical SAM enzymes"/>
    <property type="match status" value="1"/>
</dbReference>
<dbReference type="FunFam" id="3.40.50.12160:FF:000006">
    <property type="entry name" value="tRNA-2-methylthio-N(6)-dimethylallyladenosine synthase"/>
    <property type="match status" value="1"/>
</dbReference>
<name>A0A6M0H5D9_9CLOT</name>
<feature type="domain" description="MTTase N-terminal" evidence="13">
    <location>
        <begin position="5"/>
        <end position="123"/>
    </location>
</feature>
<dbReference type="InterPro" id="IPR006463">
    <property type="entry name" value="MiaB_methiolase"/>
</dbReference>
<dbReference type="PROSITE" id="PS51918">
    <property type="entry name" value="RADICAL_SAM"/>
    <property type="match status" value="1"/>
</dbReference>
<keyword evidence="4 11" id="KW-0808">Transferase</keyword>
<dbReference type="PROSITE" id="PS01278">
    <property type="entry name" value="MTTASE_RADICAL"/>
    <property type="match status" value="1"/>
</dbReference>
<dbReference type="PANTHER" id="PTHR43020:SF2">
    <property type="entry name" value="MITOCHONDRIAL TRNA METHYLTHIOTRANSFERASE CDK5RAP1"/>
    <property type="match status" value="1"/>
</dbReference>
<dbReference type="NCBIfam" id="TIGR00089">
    <property type="entry name" value="MiaB/RimO family radical SAM methylthiotransferase"/>
    <property type="match status" value="1"/>
</dbReference>
<keyword evidence="16" id="KW-1185">Reference proteome</keyword>
<feature type="binding site" evidence="11">
    <location>
        <position position="84"/>
    </location>
    <ligand>
        <name>[4Fe-4S] cluster</name>
        <dbReference type="ChEBI" id="CHEBI:49883"/>
        <label>1</label>
    </ligand>
</feature>
<dbReference type="Pfam" id="PF04055">
    <property type="entry name" value="Radical_SAM"/>
    <property type="match status" value="1"/>
</dbReference>
<comment type="catalytic activity">
    <reaction evidence="11">
        <text>N(6)-dimethylallyladenosine(37) in tRNA + (sulfur carrier)-SH + AH2 + 2 S-adenosyl-L-methionine = 2-methylsulfanyl-N(6)-dimethylallyladenosine(37) in tRNA + (sulfur carrier)-H + 5'-deoxyadenosine + L-methionine + A + S-adenosyl-L-homocysteine + 2 H(+)</text>
        <dbReference type="Rhea" id="RHEA:37067"/>
        <dbReference type="Rhea" id="RHEA-COMP:10375"/>
        <dbReference type="Rhea" id="RHEA-COMP:10376"/>
        <dbReference type="Rhea" id="RHEA-COMP:14737"/>
        <dbReference type="Rhea" id="RHEA-COMP:14739"/>
        <dbReference type="ChEBI" id="CHEBI:13193"/>
        <dbReference type="ChEBI" id="CHEBI:15378"/>
        <dbReference type="ChEBI" id="CHEBI:17319"/>
        <dbReference type="ChEBI" id="CHEBI:17499"/>
        <dbReference type="ChEBI" id="CHEBI:29917"/>
        <dbReference type="ChEBI" id="CHEBI:57844"/>
        <dbReference type="ChEBI" id="CHEBI:57856"/>
        <dbReference type="ChEBI" id="CHEBI:59789"/>
        <dbReference type="ChEBI" id="CHEBI:64428"/>
        <dbReference type="ChEBI" id="CHEBI:74415"/>
        <dbReference type="ChEBI" id="CHEBI:74417"/>
        <dbReference type="EC" id="2.8.4.3"/>
    </reaction>
</comment>
<evidence type="ECO:0000256" key="7">
    <source>
        <dbReference type="ARBA" id="ARBA00022723"/>
    </source>
</evidence>
<dbReference type="EMBL" id="JAAGPU010000015">
    <property type="protein sequence ID" value="NEU05081.1"/>
    <property type="molecule type" value="Genomic_DNA"/>
</dbReference>
<dbReference type="Gene3D" id="3.40.50.12160">
    <property type="entry name" value="Methylthiotransferase, N-terminal domain"/>
    <property type="match status" value="1"/>
</dbReference>
<dbReference type="InterPro" id="IPR007197">
    <property type="entry name" value="rSAM"/>
</dbReference>
<dbReference type="InterPro" id="IPR023404">
    <property type="entry name" value="rSAM_horseshoe"/>
</dbReference>
<accession>A0A6M0H5D9</accession>
<dbReference type="EC" id="2.8.4.3" evidence="10 11"/>
<proteinExistence type="inferred from homology"/>
<comment type="subunit">
    <text evidence="11">Monomer.</text>
</comment>
<protein>
    <recommendedName>
        <fullName evidence="10 11">tRNA-2-methylthio-N(6)-dimethylallyladenosine synthase</fullName>
        <ecNumber evidence="10 11">2.8.4.3</ecNumber>
    </recommendedName>
    <alternativeName>
        <fullName evidence="11">(Dimethylallyl)adenosine tRNA methylthiotransferase MiaB</fullName>
    </alternativeName>
    <alternativeName>
        <fullName evidence="11">tRNA-i(6)A37 methylthiotransferase</fullName>
    </alternativeName>
</protein>
<keyword evidence="8 11" id="KW-0408">Iron</keyword>
<keyword evidence="7 11" id="KW-0479">Metal-binding</keyword>
<feature type="domain" description="TRAM" evidence="12">
    <location>
        <begin position="379"/>
        <end position="441"/>
    </location>
</feature>
<evidence type="ECO:0000259" key="14">
    <source>
        <dbReference type="PROSITE" id="PS51918"/>
    </source>
</evidence>
<dbReference type="InterPro" id="IPR020612">
    <property type="entry name" value="Methylthiotransferase_CS"/>
</dbReference>
<sequence>MNKKLKYFIETWGCQMNEEDSEKLSGGLKPLGHERTDKKEEADVIVYNTCCVRENAEQKVEGNLGALKKLKKEKPETVIAITGCMMQQEGMAEGIIKKFPYVDIIIGTHNAYKFNEYLSRALGGERPIVEVWNKEDDIIEGQPIDRASSIKGFVTIMYGCNNFCTYCIVPHVRGRERSRQPEQIENEIRAMVKEGYKEITLLGQNVNSYGKGLEPEINFAQLLRRINKIEGLERVKFMTSHPKDLSDEVIEAIAECDKLCECIHLPVQSGSSRILKKMNRHYDREQYVELIRKIKERIPNVALTTDIIVGFPGETEEDFEETLSLVKEVEYDSAFTFLYSKRKGTPADLMLDQVPEEAKKARFNRLVEAVNEISAKKNKAYDQKVVEVLVEGLSKNDDSKLAGRTRTGKLVNFAGNKENIGKLVNVKIIKAQSFSLVGEEV</sequence>
<evidence type="ECO:0000313" key="15">
    <source>
        <dbReference type="EMBL" id="NEU05081.1"/>
    </source>
</evidence>
<feature type="binding site" evidence="11">
    <location>
        <position position="50"/>
    </location>
    <ligand>
        <name>[4Fe-4S] cluster</name>
        <dbReference type="ChEBI" id="CHEBI:49883"/>
        <label>1</label>
    </ligand>
</feature>
<dbReference type="Pfam" id="PF00919">
    <property type="entry name" value="UPF0004"/>
    <property type="match status" value="1"/>
</dbReference>
<dbReference type="GO" id="GO:0035597">
    <property type="term" value="F:tRNA-2-methylthio-N(6)-dimethylallyladenosine(37) synthase activity"/>
    <property type="evidence" value="ECO:0007669"/>
    <property type="project" value="UniProtKB-EC"/>
</dbReference>
<dbReference type="GO" id="GO:0051539">
    <property type="term" value="F:4 iron, 4 sulfur cluster binding"/>
    <property type="evidence" value="ECO:0007669"/>
    <property type="project" value="UniProtKB-UniRule"/>
</dbReference>
<dbReference type="RefSeq" id="WP_199869989.1">
    <property type="nucleotide sequence ID" value="NZ_JAAGPU010000015.1"/>
</dbReference>
<evidence type="ECO:0000259" key="12">
    <source>
        <dbReference type="PROSITE" id="PS50926"/>
    </source>
</evidence>
<dbReference type="InterPro" id="IPR058240">
    <property type="entry name" value="rSAM_sf"/>
</dbReference>
<gene>
    <name evidence="11 15" type="primary">miaB</name>
    <name evidence="15" type="ORF">G3M99_09485</name>
</gene>
<reference evidence="15 16" key="1">
    <citation type="submission" date="2020-02" db="EMBL/GenBank/DDBJ databases">
        <title>Genome assembly of a novel Clostridium senegalense strain.</title>
        <authorList>
            <person name="Gupta T.B."/>
            <person name="Jauregui R."/>
            <person name="Maclean P."/>
            <person name="Nawarathana A."/>
            <person name="Brightwell G."/>
        </authorList>
    </citation>
    <scope>NUCLEOTIDE SEQUENCE [LARGE SCALE GENOMIC DNA]</scope>
    <source>
        <strain evidence="15 16">AGRFS4</strain>
    </source>
</reference>
<dbReference type="PROSITE" id="PS51449">
    <property type="entry name" value="MTTASE_N"/>
    <property type="match status" value="1"/>
</dbReference>
<feature type="binding site" evidence="11">
    <location>
        <position position="167"/>
    </location>
    <ligand>
        <name>[4Fe-4S] cluster</name>
        <dbReference type="ChEBI" id="CHEBI:49883"/>
        <label>2</label>
        <note>4Fe-4S-S-AdoMet</note>
    </ligand>
</feature>
<evidence type="ECO:0000256" key="10">
    <source>
        <dbReference type="ARBA" id="ARBA00033765"/>
    </source>
</evidence>
<keyword evidence="9 11" id="KW-0411">Iron-sulfur</keyword>
<dbReference type="SFLD" id="SFLDS00029">
    <property type="entry name" value="Radical_SAM"/>
    <property type="match status" value="1"/>
</dbReference>
<comment type="subcellular location">
    <subcellularLocation>
        <location evidence="11">Cytoplasm</location>
    </subcellularLocation>
</comment>
<dbReference type="CDD" id="cd01335">
    <property type="entry name" value="Radical_SAM"/>
    <property type="match status" value="1"/>
</dbReference>
<comment type="similarity">
    <text evidence="11">Belongs to the methylthiotransferase family. MiaB subfamily.</text>
</comment>
<evidence type="ECO:0000259" key="13">
    <source>
        <dbReference type="PROSITE" id="PS51449"/>
    </source>
</evidence>
<keyword evidence="3 11" id="KW-0963">Cytoplasm</keyword>
<evidence type="ECO:0000256" key="9">
    <source>
        <dbReference type="ARBA" id="ARBA00023014"/>
    </source>
</evidence>
<evidence type="ECO:0000256" key="6">
    <source>
        <dbReference type="ARBA" id="ARBA00022694"/>
    </source>
</evidence>
<dbReference type="Gene3D" id="3.80.30.20">
    <property type="entry name" value="tm_1862 like domain"/>
    <property type="match status" value="1"/>
</dbReference>
<evidence type="ECO:0000256" key="8">
    <source>
        <dbReference type="ARBA" id="ARBA00023004"/>
    </source>
</evidence>
<evidence type="ECO:0000256" key="4">
    <source>
        <dbReference type="ARBA" id="ARBA00022679"/>
    </source>
</evidence>
<dbReference type="InterPro" id="IPR005839">
    <property type="entry name" value="Methylthiotransferase"/>
</dbReference>
<comment type="cofactor">
    <cofactor evidence="11">
        <name>[4Fe-4S] cluster</name>
        <dbReference type="ChEBI" id="CHEBI:49883"/>
    </cofactor>
    <text evidence="11">Binds 2 [4Fe-4S] clusters. One cluster is coordinated with 3 cysteines and an exchangeable S-adenosyl-L-methionine.</text>
</comment>
<dbReference type="Proteomes" id="UP000481872">
    <property type="component" value="Unassembled WGS sequence"/>
</dbReference>
<dbReference type="PANTHER" id="PTHR43020">
    <property type="entry name" value="CDK5 REGULATORY SUBUNIT-ASSOCIATED PROTEIN 1"/>
    <property type="match status" value="1"/>
</dbReference>
<dbReference type="GO" id="GO:0046872">
    <property type="term" value="F:metal ion binding"/>
    <property type="evidence" value="ECO:0007669"/>
    <property type="project" value="UniProtKB-KW"/>
</dbReference>
<feature type="binding site" evidence="11">
    <location>
        <position position="14"/>
    </location>
    <ligand>
        <name>[4Fe-4S] cluster</name>
        <dbReference type="ChEBI" id="CHEBI:49883"/>
        <label>1</label>
    </ligand>
</feature>
<dbReference type="SFLD" id="SFLDG01061">
    <property type="entry name" value="methylthiotransferase"/>
    <property type="match status" value="1"/>
</dbReference>
<dbReference type="Pfam" id="PF01938">
    <property type="entry name" value="TRAM"/>
    <property type="match status" value="1"/>
</dbReference>
<evidence type="ECO:0000256" key="2">
    <source>
        <dbReference type="ARBA" id="ARBA00022485"/>
    </source>
</evidence>
<dbReference type="PROSITE" id="PS50926">
    <property type="entry name" value="TRAM"/>
    <property type="match status" value="1"/>
</dbReference>
<dbReference type="GO" id="GO:0005829">
    <property type="term" value="C:cytosol"/>
    <property type="evidence" value="ECO:0007669"/>
    <property type="project" value="TreeGrafter"/>
</dbReference>
<feature type="binding site" evidence="11">
    <location>
        <position position="160"/>
    </location>
    <ligand>
        <name>[4Fe-4S] cluster</name>
        <dbReference type="ChEBI" id="CHEBI:49883"/>
        <label>2</label>
        <note>4Fe-4S-S-AdoMet</note>
    </ligand>
</feature>
<evidence type="ECO:0000256" key="1">
    <source>
        <dbReference type="ARBA" id="ARBA00003234"/>
    </source>
</evidence>